<keyword evidence="3" id="KW-1185">Reference proteome</keyword>
<evidence type="ECO:0000313" key="3">
    <source>
        <dbReference type="Proteomes" id="UP000007015"/>
    </source>
</evidence>
<reference evidence="2 3" key="1">
    <citation type="journal article" date="2005" name="PLoS Biol.">
        <title>The genomes of Oryza sativa: a history of duplications.</title>
        <authorList>
            <person name="Yu J."/>
            <person name="Wang J."/>
            <person name="Lin W."/>
            <person name="Li S."/>
            <person name="Li H."/>
            <person name="Zhou J."/>
            <person name="Ni P."/>
            <person name="Dong W."/>
            <person name="Hu S."/>
            <person name="Zeng C."/>
            <person name="Zhang J."/>
            <person name="Zhang Y."/>
            <person name="Li R."/>
            <person name="Xu Z."/>
            <person name="Li S."/>
            <person name="Li X."/>
            <person name="Zheng H."/>
            <person name="Cong L."/>
            <person name="Lin L."/>
            <person name="Yin J."/>
            <person name="Geng J."/>
            <person name="Li G."/>
            <person name="Shi J."/>
            <person name="Liu J."/>
            <person name="Lv H."/>
            <person name="Li J."/>
            <person name="Wang J."/>
            <person name="Deng Y."/>
            <person name="Ran L."/>
            <person name="Shi X."/>
            <person name="Wang X."/>
            <person name="Wu Q."/>
            <person name="Li C."/>
            <person name="Ren X."/>
            <person name="Wang J."/>
            <person name="Wang X."/>
            <person name="Li D."/>
            <person name="Liu D."/>
            <person name="Zhang X."/>
            <person name="Ji Z."/>
            <person name="Zhao W."/>
            <person name="Sun Y."/>
            <person name="Zhang Z."/>
            <person name="Bao J."/>
            <person name="Han Y."/>
            <person name="Dong L."/>
            <person name="Ji J."/>
            <person name="Chen P."/>
            <person name="Wu S."/>
            <person name="Liu J."/>
            <person name="Xiao Y."/>
            <person name="Bu D."/>
            <person name="Tan J."/>
            <person name="Yang L."/>
            <person name="Ye C."/>
            <person name="Zhang J."/>
            <person name="Xu J."/>
            <person name="Zhou Y."/>
            <person name="Yu Y."/>
            <person name="Zhang B."/>
            <person name="Zhuang S."/>
            <person name="Wei H."/>
            <person name="Liu B."/>
            <person name="Lei M."/>
            <person name="Yu H."/>
            <person name="Li Y."/>
            <person name="Xu H."/>
            <person name="Wei S."/>
            <person name="He X."/>
            <person name="Fang L."/>
            <person name="Zhang Z."/>
            <person name="Zhang Y."/>
            <person name="Huang X."/>
            <person name="Su Z."/>
            <person name="Tong W."/>
            <person name="Li J."/>
            <person name="Tong Z."/>
            <person name="Li S."/>
            <person name="Ye J."/>
            <person name="Wang L."/>
            <person name="Fang L."/>
            <person name="Lei T."/>
            <person name="Chen C."/>
            <person name="Chen H."/>
            <person name="Xu Z."/>
            <person name="Li H."/>
            <person name="Huang H."/>
            <person name="Zhang F."/>
            <person name="Xu H."/>
            <person name="Li N."/>
            <person name="Zhao C."/>
            <person name="Li S."/>
            <person name="Dong L."/>
            <person name="Huang Y."/>
            <person name="Li L."/>
            <person name="Xi Y."/>
            <person name="Qi Q."/>
            <person name="Li W."/>
            <person name="Zhang B."/>
            <person name="Hu W."/>
            <person name="Zhang Y."/>
            <person name="Tian X."/>
            <person name="Jiao Y."/>
            <person name="Liang X."/>
            <person name="Jin J."/>
            <person name="Gao L."/>
            <person name="Zheng W."/>
            <person name="Hao B."/>
            <person name="Liu S."/>
            <person name="Wang W."/>
            <person name="Yuan L."/>
            <person name="Cao M."/>
            <person name="McDermott J."/>
            <person name="Samudrala R."/>
            <person name="Wang J."/>
            <person name="Wong G.K."/>
            <person name="Yang H."/>
        </authorList>
    </citation>
    <scope>NUCLEOTIDE SEQUENCE [LARGE SCALE GENOMIC DNA]</scope>
    <source>
        <strain evidence="3">cv. 93-11</strain>
    </source>
</reference>
<dbReference type="AlphaFoldDB" id="B8AR69"/>
<dbReference type="Gramene" id="BGIOSGA015996-TA">
    <property type="protein sequence ID" value="BGIOSGA015996-PA"/>
    <property type="gene ID" value="BGIOSGA015996"/>
</dbReference>
<accession>B8AR69</accession>
<feature type="region of interest" description="Disordered" evidence="1">
    <location>
        <begin position="1"/>
        <end position="40"/>
    </location>
</feature>
<evidence type="ECO:0000313" key="2">
    <source>
        <dbReference type="EMBL" id="EEC76871.1"/>
    </source>
</evidence>
<name>B8AR69_ORYSI</name>
<sequence length="313" mass="34295">MHHRAPTSPPPPHTGPDLAAAPSSSPWDGEGERMSLPSPLCPMRSLPLDLHSCRGAPGSGRGDAIGYHRRGGEYGRGQAAFGSGEAPMGRGERPHLSCPQRYNSKQGDNGPFYHSSTQHIVGSASQSGIYAPQLKPQDLHVEIGEGIESYVNAVSPQVINAIAFVMDYVESLHTHDNSSISKVIPERLTLTRATGRSHLRMCQAERFCKLGTIFSPDYVLDTFRALEAFSASELMMATFIWSRGRTSPGWDMVSFAKLWSIHLHSCPRLMFVLPLSWPAPDSHLPALEILDIICCSEFRQIFPVEPVALTINI</sequence>
<dbReference type="STRING" id="39946.B8AR69"/>
<gene>
    <name evidence="2" type="ORF">OsI_15063</name>
</gene>
<dbReference type="EMBL" id="CM000129">
    <property type="protein sequence ID" value="EEC76871.1"/>
    <property type="molecule type" value="Genomic_DNA"/>
</dbReference>
<protein>
    <submittedName>
        <fullName evidence="2">Uncharacterized protein</fullName>
    </submittedName>
</protein>
<dbReference type="HOGENOM" id="CLU_889617_0_0_1"/>
<dbReference type="Proteomes" id="UP000007015">
    <property type="component" value="Chromosome 4"/>
</dbReference>
<evidence type="ECO:0000256" key="1">
    <source>
        <dbReference type="SAM" id="MobiDB-lite"/>
    </source>
</evidence>
<proteinExistence type="predicted"/>
<organism evidence="2 3">
    <name type="scientific">Oryza sativa subsp. indica</name>
    <name type="common">Rice</name>
    <dbReference type="NCBI Taxonomy" id="39946"/>
    <lineage>
        <taxon>Eukaryota</taxon>
        <taxon>Viridiplantae</taxon>
        <taxon>Streptophyta</taxon>
        <taxon>Embryophyta</taxon>
        <taxon>Tracheophyta</taxon>
        <taxon>Spermatophyta</taxon>
        <taxon>Magnoliopsida</taxon>
        <taxon>Liliopsida</taxon>
        <taxon>Poales</taxon>
        <taxon>Poaceae</taxon>
        <taxon>BOP clade</taxon>
        <taxon>Oryzoideae</taxon>
        <taxon>Oryzeae</taxon>
        <taxon>Oryzinae</taxon>
        <taxon>Oryza</taxon>
        <taxon>Oryza sativa</taxon>
    </lineage>
</organism>